<evidence type="ECO:0008006" key="4">
    <source>
        <dbReference type="Google" id="ProtNLM"/>
    </source>
</evidence>
<organism evidence="2 3">
    <name type="scientific">Oryzomicrobium terrae</name>
    <dbReference type="NCBI Taxonomy" id="1735038"/>
    <lineage>
        <taxon>Bacteria</taxon>
        <taxon>Pseudomonadati</taxon>
        <taxon>Pseudomonadota</taxon>
        <taxon>Betaproteobacteria</taxon>
        <taxon>Rhodocyclales</taxon>
        <taxon>Rhodocyclaceae</taxon>
        <taxon>Oryzomicrobium</taxon>
    </lineage>
</organism>
<feature type="transmembrane region" description="Helical" evidence="1">
    <location>
        <begin position="12"/>
        <end position="31"/>
    </location>
</feature>
<protein>
    <recommendedName>
        <fullName evidence="4">Branched-chain amino acid transport protein</fullName>
    </recommendedName>
</protein>
<proteinExistence type="predicted"/>
<sequence>MSAWTPAQLWLVFAAVALIALATRAIFIVLHGRASFPGWFRRALAFVPAAVLAAIAIPGTLTVAGQVSLAVDNPRLWAGIAALLVAWRTRNVTATIAGGMVALWLIQWGMGRLA</sequence>
<keyword evidence="1" id="KW-0472">Membrane</keyword>
<dbReference type="Proteomes" id="UP000323671">
    <property type="component" value="Chromosome"/>
</dbReference>
<evidence type="ECO:0000256" key="1">
    <source>
        <dbReference type="SAM" id="Phobius"/>
    </source>
</evidence>
<dbReference type="Pfam" id="PF05437">
    <property type="entry name" value="AzlD"/>
    <property type="match status" value="1"/>
</dbReference>
<accession>A0A5C1E5H5</accession>
<gene>
    <name evidence="2" type="ORF">OTERR_06470</name>
</gene>
<feature type="transmembrane region" description="Helical" evidence="1">
    <location>
        <begin position="43"/>
        <end position="64"/>
    </location>
</feature>
<evidence type="ECO:0000313" key="3">
    <source>
        <dbReference type="Proteomes" id="UP000323671"/>
    </source>
</evidence>
<keyword evidence="3" id="KW-1185">Reference proteome</keyword>
<dbReference type="AlphaFoldDB" id="A0A5C1E5H5"/>
<dbReference type="KEGG" id="otr:OTERR_06470"/>
<name>A0A5C1E5H5_9RHOO</name>
<evidence type="ECO:0000313" key="2">
    <source>
        <dbReference type="EMBL" id="QEL64123.1"/>
    </source>
</evidence>
<dbReference type="EMBL" id="CP022579">
    <property type="protein sequence ID" value="QEL64123.1"/>
    <property type="molecule type" value="Genomic_DNA"/>
</dbReference>
<dbReference type="RefSeq" id="WP_149424851.1">
    <property type="nucleotide sequence ID" value="NZ_CP022579.1"/>
</dbReference>
<reference evidence="2 3" key="1">
    <citation type="submission" date="2017-07" db="EMBL/GenBank/DDBJ databases">
        <title>Complete genome sequence of Oryzomicrobium terrae TPP412.</title>
        <authorList>
            <person name="Chiu L.-W."/>
            <person name="Lo K.-J."/>
            <person name="Tsai Y.-M."/>
            <person name="Lin S.-S."/>
            <person name="Kuo C.-H."/>
            <person name="Liu C.-T."/>
        </authorList>
    </citation>
    <scope>NUCLEOTIDE SEQUENCE [LARGE SCALE GENOMIC DNA]</scope>
    <source>
        <strain evidence="2 3">TPP412</strain>
    </source>
</reference>
<keyword evidence="1" id="KW-0812">Transmembrane</keyword>
<feature type="transmembrane region" description="Helical" evidence="1">
    <location>
        <begin position="76"/>
        <end position="106"/>
    </location>
</feature>
<dbReference type="InterPro" id="IPR008407">
    <property type="entry name" value="Brnchd-chn_aa_trnsp_AzlD"/>
</dbReference>
<keyword evidence="1" id="KW-1133">Transmembrane helix</keyword>